<dbReference type="SUPFAM" id="SSF54928">
    <property type="entry name" value="RNA-binding domain, RBD"/>
    <property type="match status" value="1"/>
</dbReference>
<dbReference type="PROSITE" id="PS51061">
    <property type="entry name" value="R3H"/>
    <property type="match status" value="1"/>
</dbReference>
<evidence type="ECO:0008006" key="7">
    <source>
        <dbReference type="Google" id="ProtNLM"/>
    </source>
</evidence>
<name>A0A1X2IQS1_9FUNG</name>
<dbReference type="OrthoDB" id="434258at2759"/>
<evidence type="ECO:0000313" key="6">
    <source>
        <dbReference type="Proteomes" id="UP000193560"/>
    </source>
</evidence>
<dbReference type="GO" id="GO:0003723">
    <property type="term" value="F:RNA binding"/>
    <property type="evidence" value="ECO:0007669"/>
    <property type="project" value="UniProtKB-UniRule"/>
</dbReference>
<evidence type="ECO:0000256" key="2">
    <source>
        <dbReference type="SAM" id="MobiDB-lite"/>
    </source>
</evidence>
<dbReference type="SMART" id="SM00360">
    <property type="entry name" value="RRM"/>
    <property type="match status" value="1"/>
</dbReference>
<dbReference type="InterPro" id="IPR035979">
    <property type="entry name" value="RBD_domain_sf"/>
</dbReference>
<comment type="caution">
    <text evidence="5">The sequence shown here is derived from an EMBL/GenBank/DDBJ whole genome shotgun (WGS) entry which is preliminary data.</text>
</comment>
<feature type="region of interest" description="Disordered" evidence="2">
    <location>
        <begin position="237"/>
        <end position="295"/>
    </location>
</feature>
<dbReference type="InterPro" id="IPR036867">
    <property type="entry name" value="R3H_dom_sf"/>
</dbReference>
<evidence type="ECO:0000256" key="1">
    <source>
        <dbReference type="PROSITE-ProRule" id="PRU00176"/>
    </source>
</evidence>
<dbReference type="InterPro" id="IPR001374">
    <property type="entry name" value="R3H_dom"/>
</dbReference>
<sequence>MSGQSSPRISHPISIRINIKSKDYYSAPSSPSIIPQLTPQETTVEDVDDGPTAIVIKNIPFHLKKDGLMFLMQANSIPIPYALNYHFDNGVFRGLAFANYRNSQETLEAISGLTKLEVGGRKLRVEFKKALSFGPQFNISTTEEKNLVYNDRQYQPQSRIQPKNGGPPNNNRSMNLYDQIVTFIEDPTRDVFMPETYSGKERKDVHLIAEEFGLLHHSVGVFPNRYVQIRKKQTNETDLNTGGYQKPALEYTPTEPLSKRESYSPLRKPFMQSTETDQQNTIPVPIRQPRGPDLAKNFDSRKHLQQLSLSDILVNQRMSNLML</sequence>
<gene>
    <name evidence="5" type="ORF">BCR42DRAFT_410615</name>
</gene>
<dbReference type="AlphaFoldDB" id="A0A1X2IQS1"/>
<dbReference type="Gene3D" id="3.30.1370.50">
    <property type="entry name" value="R3H-like domain"/>
    <property type="match status" value="1"/>
</dbReference>
<dbReference type="Proteomes" id="UP000193560">
    <property type="component" value="Unassembled WGS sequence"/>
</dbReference>
<protein>
    <recommendedName>
        <fullName evidence="7">RRM domain-containing protein</fullName>
    </recommendedName>
</protein>
<dbReference type="STRING" id="90262.A0A1X2IQS1"/>
<evidence type="ECO:0000259" key="3">
    <source>
        <dbReference type="PROSITE" id="PS50102"/>
    </source>
</evidence>
<proteinExistence type="predicted"/>
<accession>A0A1X2IQS1</accession>
<feature type="compositionally biased region" description="Polar residues" evidence="2">
    <location>
        <begin position="271"/>
        <end position="282"/>
    </location>
</feature>
<dbReference type="SUPFAM" id="SSF82708">
    <property type="entry name" value="R3H domain"/>
    <property type="match status" value="1"/>
</dbReference>
<dbReference type="EMBL" id="MCGE01000007">
    <property type="protein sequence ID" value="ORZ19831.1"/>
    <property type="molecule type" value="Genomic_DNA"/>
</dbReference>
<keyword evidence="6" id="KW-1185">Reference proteome</keyword>
<keyword evidence="1" id="KW-0694">RNA-binding</keyword>
<dbReference type="InterPro" id="IPR000504">
    <property type="entry name" value="RRM_dom"/>
</dbReference>
<feature type="domain" description="RRM" evidence="3">
    <location>
        <begin position="52"/>
        <end position="130"/>
    </location>
</feature>
<reference evidence="5 6" key="1">
    <citation type="submission" date="2016-07" db="EMBL/GenBank/DDBJ databases">
        <title>Pervasive Adenine N6-methylation of Active Genes in Fungi.</title>
        <authorList>
            <consortium name="DOE Joint Genome Institute"/>
            <person name="Mondo S.J."/>
            <person name="Dannebaum R.O."/>
            <person name="Kuo R.C."/>
            <person name="Labutti K."/>
            <person name="Haridas S."/>
            <person name="Kuo A."/>
            <person name="Salamov A."/>
            <person name="Ahrendt S.R."/>
            <person name="Lipzen A."/>
            <person name="Sullivan W."/>
            <person name="Andreopoulos W.B."/>
            <person name="Clum A."/>
            <person name="Lindquist E."/>
            <person name="Daum C."/>
            <person name="Ramamoorthy G.K."/>
            <person name="Gryganskyi A."/>
            <person name="Culley D."/>
            <person name="Magnuson J.K."/>
            <person name="James T.Y."/>
            <person name="O'Malley M.A."/>
            <person name="Stajich J.E."/>
            <person name="Spatafora J.W."/>
            <person name="Visel A."/>
            <person name="Grigoriev I.V."/>
        </authorList>
    </citation>
    <scope>NUCLEOTIDE SEQUENCE [LARGE SCALE GENOMIC DNA]</scope>
    <source>
        <strain evidence="5 6">NRRL 1336</strain>
    </source>
</reference>
<dbReference type="PROSITE" id="PS50102">
    <property type="entry name" value="RRM"/>
    <property type="match status" value="1"/>
</dbReference>
<evidence type="ECO:0000259" key="4">
    <source>
        <dbReference type="PROSITE" id="PS51061"/>
    </source>
</evidence>
<dbReference type="InterPro" id="IPR012677">
    <property type="entry name" value="Nucleotide-bd_a/b_plait_sf"/>
</dbReference>
<organism evidence="5 6">
    <name type="scientific">Absidia repens</name>
    <dbReference type="NCBI Taxonomy" id="90262"/>
    <lineage>
        <taxon>Eukaryota</taxon>
        <taxon>Fungi</taxon>
        <taxon>Fungi incertae sedis</taxon>
        <taxon>Mucoromycota</taxon>
        <taxon>Mucoromycotina</taxon>
        <taxon>Mucoromycetes</taxon>
        <taxon>Mucorales</taxon>
        <taxon>Cunninghamellaceae</taxon>
        <taxon>Absidia</taxon>
    </lineage>
</organism>
<evidence type="ECO:0000313" key="5">
    <source>
        <dbReference type="EMBL" id="ORZ19831.1"/>
    </source>
</evidence>
<feature type="domain" description="R3H" evidence="4">
    <location>
        <begin position="170"/>
        <end position="233"/>
    </location>
</feature>
<dbReference type="Pfam" id="PF01424">
    <property type="entry name" value="R3H"/>
    <property type="match status" value="1"/>
</dbReference>
<dbReference type="Gene3D" id="3.30.70.330">
    <property type="match status" value="2"/>
</dbReference>